<dbReference type="AlphaFoldDB" id="A0A5C7J398"/>
<protein>
    <recommendedName>
        <fullName evidence="4 5">Translation initiation factor IF-3</fullName>
    </recommendedName>
</protein>
<dbReference type="Gene3D" id="3.30.110.10">
    <property type="entry name" value="Translation initiation factor 3 (IF-3), C-terminal domain"/>
    <property type="match status" value="1"/>
</dbReference>
<organism evidence="10 11">
    <name type="scientific">Candidatus Dojkabacteria bacterium</name>
    <dbReference type="NCBI Taxonomy" id="2099670"/>
    <lineage>
        <taxon>Bacteria</taxon>
        <taxon>Candidatus Dojkabacteria</taxon>
    </lineage>
</organism>
<comment type="similarity">
    <text evidence="1 4 6">Belongs to the IF-3 family.</text>
</comment>
<dbReference type="EMBL" id="SSDS01000089">
    <property type="protein sequence ID" value="TXG75987.1"/>
    <property type="molecule type" value="Genomic_DNA"/>
</dbReference>
<dbReference type="Proteomes" id="UP000321026">
    <property type="component" value="Unassembled WGS sequence"/>
</dbReference>
<evidence type="ECO:0000259" key="8">
    <source>
        <dbReference type="Pfam" id="PF00707"/>
    </source>
</evidence>
<dbReference type="SUPFAM" id="SSF54364">
    <property type="entry name" value="Translation initiation factor IF3, N-terminal domain"/>
    <property type="match status" value="1"/>
</dbReference>
<dbReference type="SUPFAM" id="SSF55200">
    <property type="entry name" value="Translation initiation factor IF3, C-terminal domain"/>
    <property type="match status" value="1"/>
</dbReference>
<keyword evidence="2 4" id="KW-0396">Initiation factor</keyword>
<feature type="region of interest" description="Disordered" evidence="7">
    <location>
        <begin position="159"/>
        <end position="184"/>
    </location>
</feature>
<evidence type="ECO:0000313" key="10">
    <source>
        <dbReference type="EMBL" id="TXG75987.1"/>
    </source>
</evidence>
<dbReference type="NCBIfam" id="TIGR00168">
    <property type="entry name" value="infC"/>
    <property type="match status" value="1"/>
</dbReference>
<comment type="subunit">
    <text evidence="4 6">Monomer.</text>
</comment>
<evidence type="ECO:0000256" key="7">
    <source>
        <dbReference type="SAM" id="MobiDB-lite"/>
    </source>
</evidence>
<dbReference type="HAMAP" id="MF_00080">
    <property type="entry name" value="IF_3"/>
    <property type="match status" value="1"/>
</dbReference>
<accession>A0A5C7J398</accession>
<dbReference type="GO" id="GO:0043022">
    <property type="term" value="F:ribosome binding"/>
    <property type="evidence" value="ECO:0007669"/>
    <property type="project" value="UniProtKB-ARBA"/>
</dbReference>
<evidence type="ECO:0000256" key="1">
    <source>
        <dbReference type="ARBA" id="ARBA00005439"/>
    </source>
</evidence>
<dbReference type="PANTHER" id="PTHR10938">
    <property type="entry name" value="TRANSLATION INITIATION FACTOR IF-3"/>
    <property type="match status" value="1"/>
</dbReference>
<name>A0A5C7J398_9BACT</name>
<dbReference type="Pfam" id="PF00707">
    <property type="entry name" value="IF3_C"/>
    <property type="match status" value="1"/>
</dbReference>
<evidence type="ECO:0000259" key="9">
    <source>
        <dbReference type="Pfam" id="PF05198"/>
    </source>
</evidence>
<evidence type="ECO:0000313" key="11">
    <source>
        <dbReference type="Proteomes" id="UP000321026"/>
    </source>
</evidence>
<evidence type="ECO:0000256" key="2">
    <source>
        <dbReference type="ARBA" id="ARBA00022540"/>
    </source>
</evidence>
<gene>
    <name evidence="4" type="primary">infC</name>
    <name evidence="10" type="ORF">E6Q11_05700</name>
</gene>
<dbReference type="PANTHER" id="PTHR10938:SF0">
    <property type="entry name" value="TRANSLATION INITIATION FACTOR IF-3, MITOCHONDRIAL"/>
    <property type="match status" value="1"/>
</dbReference>
<evidence type="ECO:0000256" key="5">
    <source>
        <dbReference type="NCBIfam" id="TIGR00168"/>
    </source>
</evidence>
<keyword evidence="3 4" id="KW-0648">Protein biosynthesis</keyword>
<evidence type="ECO:0000256" key="4">
    <source>
        <dbReference type="HAMAP-Rule" id="MF_00080"/>
    </source>
</evidence>
<dbReference type="FunFam" id="3.30.110.10:FF:000001">
    <property type="entry name" value="Translation initiation factor IF-3"/>
    <property type="match status" value="1"/>
</dbReference>
<comment type="caution">
    <text evidence="10">The sequence shown here is derived from an EMBL/GenBank/DDBJ whole genome shotgun (WGS) entry which is preliminary data.</text>
</comment>
<evidence type="ECO:0000256" key="6">
    <source>
        <dbReference type="RuleBase" id="RU000646"/>
    </source>
</evidence>
<dbReference type="GO" id="GO:0016020">
    <property type="term" value="C:membrane"/>
    <property type="evidence" value="ECO:0007669"/>
    <property type="project" value="TreeGrafter"/>
</dbReference>
<dbReference type="InterPro" id="IPR036787">
    <property type="entry name" value="T_IF-3_N_sf"/>
</dbReference>
<reference evidence="10 11" key="1">
    <citation type="submission" date="2018-09" db="EMBL/GenBank/DDBJ databases">
        <title>Metagenome Assembled Genomes from an Advanced Water Purification Facility.</title>
        <authorList>
            <person name="Stamps B.W."/>
            <person name="Spear J.R."/>
        </authorList>
    </citation>
    <scope>NUCLEOTIDE SEQUENCE [LARGE SCALE GENOMIC DNA]</scope>
    <source>
        <strain evidence="10">Bin_63_2</strain>
    </source>
</reference>
<dbReference type="InterPro" id="IPR001288">
    <property type="entry name" value="Translation_initiation_fac_3"/>
</dbReference>
<dbReference type="InterPro" id="IPR036788">
    <property type="entry name" value="T_IF-3_C_sf"/>
</dbReference>
<dbReference type="Gene3D" id="3.10.20.80">
    <property type="entry name" value="Translation initiation factor 3 (IF-3), N-terminal domain"/>
    <property type="match status" value="1"/>
</dbReference>
<dbReference type="Pfam" id="PF05198">
    <property type="entry name" value="IF3_N"/>
    <property type="match status" value="1"/>
</dbReference>
<dbReference type="GO" id="GO:0032790">
    <property type="term" value="P:ribosome disassembly"/>
    <property type="evidence" value="ECO:0007669"/>
    <property type="project" value="TreeGrafter"/>
</dbReference>
<keyword evidence="4" id="KW-0963">Cytoplasm</keyword>
<proteinExistence type="inferred from homology"/>
<sequence>MRINREIRADRVRVISESGEQIGIMFLREALHRAEEAGLDLVEISPNAKPPVVKIIDYGKYRYHQQKKAKDSKKSQVQIRVKEIKLKPNIDTHDFETKLKHAREFILKGNKVRLTIMFRGREMLHIDLGEKVVDQFCEDLSDIALVEAPPKMMGRTISTTLAPSGKKPKTAAVAPQNKEETNSA</sequence>
<dbReference type="GO" id="GO:0005829">
    <property type="term" value="C:cytosol"/>
    <property type="evidence" value="ECO:0007669"/>
    <property type="project" value="TreeGrafter"/>
</dbReference>
<comment type="function">
    <text evidence="4 6">IF-3 binds to the 30S ribosomal subunit and shifts the equilibrium between 70S ribosomes and their 50S and 30S subunits in favor of the free subunits, thus enhancing the availability of 30S subunits on which protein synthesis initiation begins.</text>
</comment>
<feature type="domain" description="Translation initiation factor 3 C-terminal" evidence="8">
    <location>
        <begin position="79"/>
        <end position="163"/>
    </location>
</feature>
<dbReference type="InterPro" id="IPR019814">
    <property type="entry name" value="Translation_initiation_fac_3_N"/>
</dbReference>
<feature type="domain" description="Translation initiation factor 3 N-terminal" evidence="9">
    <location>
        <begin position="3"/>
        <end position="71"/>
    </location>
</feature>
<dbReference type="FunFam" id="3.10.20.80:FF:000001">
    <property type="entry name" value="Translation initiation factor IF-3"/>
    <property type="match status" value="1"/>
</dbReference>
<evidence type="ECO:0000256" key="3">
    <source>
        <dbReference type="ARBA" id="ARBA00022917"/>
    </source>
</evidence>
<dbReference type="InterPro" id="IPR019813">
    <property type="entry name" value="Translation_initiation_fac3_CS"/>
</dbReference>
<comment type="subcellular location">
    <subcellularLocation>
        <location evidence="4 6">Cytoplasm</location>
    </subcellularLocation>
</comment>
<dbReference type="PROSITE" id="PS00938">
    <property type="entry name" value="IF3"/>
    <property type="match status" value="1"/>
</dbReference>
<dbReference type="InterPro" id="IPR019815">
    <property type="entry name" value="Translation_initiation_fac_3_C"/>
</dbReference>
<dbReference type="GO" id="GO:0003743">
    <property type="term" value="F:translation initiation factor activity"/>
    <property type="evidence" value="ECO:0007669"/>
    <property type="project" value="UniProtKB-UniRule"/>
</dbReference>